<gene>
    <name evidence="2" type="ORF">EZS28_037407</name>
</gene>
<comment type="caution">
    <text evidence="2">The sequence shown here is derived from an EMBL/GenBank/DDBJ whole genome shotgun (WGS) entry which is preliminary data.</text>
</comment>
<organism evidence="2 3">
    <name type="scientific">Streblomastix strix</name>
    <dbReference type="NCBI Taxonomy" id="222440"/>
    <lineage>
        <taxon>Eukaryota</taxon>
        <taxon>Metamonada</taxon>
        <taxon>Preaxostyla</taxon>
        <taxon>Oxymonadida</taxon>
        <taxon>Streblomastigidae</taxon>
        <taxon>Streblomastix</taxon>
    </lineage>
</organism>
<evidence type="ECO:0000256" key="1">
    <source>
        <dbReference type="SAM" id="SignalP"/>
    </source>
</evidence>
<name>A0A5J4U912_9EUKA</name>
<sequence length="60" mass="6758">MMKYTIIVATLALFPLTNSKILGFTPQQVENPHLYPYLALTAEKAKQLEEELNVTTLPPL</sequence>
<feature type="non-terminal residue" evidence="2">
    <location>
        <position position="60"/>
    </location>
</feature>
<protein>
    <submittedName>
        <fullName evidence="2">Uncharacterized protein</fullName>
    </submittedName>
</protein>
<keyword evidence="1" id="KW-0732">Signal</keyword>
<dbReference type="EMBL" id="SNRW01018718">
    <property type="protein sequence ID" value="KAA6367067.1"/>
    <property type="molecule type" value="Genomic_DNA"/>
</dbReference>
<feature type="signal peptide" evidence="1">
    <location>
        <begin position="1"/>
        <end position="19"/>
    </location>
</feature>
<evidence type="ECO:0000313" key="3">
    <source>
        <dbReference type="Proteomes" id="UP000324800"/>
    </source>
</evidence>
<dbReference type="Proteomes" id="UP000324800">
    <property type="component" value="Unassembled WGS sequence"/>
</dbReference>
<accession>A0A5J4U912</accession>
<reference evidence="2 3" key="1">
    <citation type="submission" date="2019-03" db="EMBL/GenBank/DDBJ databases">
        <title>Single cell metagenomics reveals metabolic interactions within the superorganism composed of flagellate Streblomastix strix and complex community of Bacteroidetes bacteria on its surface.</title>
        <authorList>
            <person name="Treitli S.C."/>
            <person name="Kolisko M."/>
            <person name="Husnik F."/>
            <person name="Keeling P."/>
            <person name="Hampl V."/>
        </authorList>
    </citation>
    <scope>NUCLEOTIDE SEQUENCE [LARGE SCALE GENOMIC DNA]</scope>
    <source>
        <strain evidence="2">ST1C</strain>
    </source>
</reference>
<feature type="chain" id="PRO_5023820493" evidence="1">
    <location>
        <begin position="20"/>
        <end position="60"/>
    </location>
</feature>
<evidence type="ECO:0000313" key="2">
    <source>
        <dbReference type="EMBL" id="KAA6367067.1"/>
    </source>
</evidence>
<dbReference type="AlphaFoldDB" id="A0A5J4U912"/>
<proteinExistence type="predicted"/>